<gene>
    <name evidence="1" type="ORF">ERS450000_00778</name>
</gene>
<protein>
    <recommendedName>
        <fullName evidence="3">SnoaL-like domain-containing protein</fullName>
    </recommendedName>
</protein>
<evidence type="ECO:0000313" key="2">
    <source>
        <dbReference type="Proteomes" id="UP000057820"/>
    </source>
</evidence>
<evidence type="ECO:0000313" key="1">
    <source>
        <dbReference type="EMBL" id="CRY74609.1"/>
    </source>
</evidence>
<dbReference type="InterPro" id="IPR032710">
    <property type="entry name" value="NTF2-like_dom_sf"/>
</dbReference>
<dbReference type="KEGG" id="nfr:ERS450000_00778"/>
<dbReference type="SUPFAM" id="SSF54427">
    <property type="entry name" value="NTF2-like"/>
    <property type="match status" value="1"/>
</dbReference>
<proteinExistence type="predicted"/>
<reference evidence="2" key="1">
    <citation type="submission" date="2015-03" db="EMBL/GenBank/DDBJ databases">
        <authorList>
            <consortium name="Pathogen Informatics"/>
        </authorList>
    </citation>
    <scope>NUCLEOTIDE SEQUENCE [LARGE SCALE GENOMIC DNA]</scope>
    <source>
        <strain evidence="2">NCTC11134</strain>
    </source>
</reference>
<dbReference type="Proteomes" id="UP000057820">
    <property type="component" value="Chromosome 1"/>
</dbReference>
<accession>A0A0H5NH83</accession>
<organism evidence="1 2">
    <name type="scientific">Nocardia farcinica</name>
    <dbReference type="NCBI Taxonomy" id="37329"/>
    <lineage>
        <taxon>Bacteria</taxon>
        <taxon>Bacillati</taxon>
        <taxon>Actinomycetota</taxon>
        <taxon>Actinomycetes</taxon>
        <taxon>Mycobacteriales</taxon>
        <taxon>Nocardiaceae</taxon>
        <taxon>Nocardia</taxon>
    </lineage>
</organism>
<dbReference type="EMBL" id="LN868938">
    <property type="protein sequence ID" value="CRY74609.1"/>
    <property type="molecule type" value="Genomic_DNA"/>
</dbReference>
<dbReference type="Gene3D" id="3.10.450.50">
    <property type="match status" value="1"/>
</dbReference>
<dbReference type="AlphaFoldDB" id="A0A0H5NH83"/>
<evidence type="ECO:0008006" key="3">
    <source>
        <dbReference type="Google" id="ProtNLM"/>
    </source>
</evidence>
<name>A0A0H5NH83_NOCFR</name>
<sequence>MIELDRNHLVDCITARLAVTDQPRQRTMLERMRVHAAAERDGDLDTLVGTLGPATNYHFWQLTGDVGPKTRDGVTEYYRALVENNGHILEFHCERMVVDDHCIVIEGRLTMIQPGALLMQHPLAAGMAEAGKNYLLRMRNVIFWSFDEDLMIIGEDSYTGGPIEVRALEDNELPPDFAALVQS</sequence>
<dbReference type="RefSeq" id="WP_060590553.1">
    <property type="nucleotide sequence ID" value="NZ_CP031418.1"/>
</dbReference>